<dbReference type="NCBIfam" id="NF007104">
    <property type="entry name" value="PRK09553.1"/>
    <property type="match status" value="1"/>
</dbReference>
<proteinExistence type="inferred from homology"/>
<evidence type="ECO:0000256" key="2">
    <source>
        <dbReference type="ARBA" id="ARBA00022723"/>
    </source>
</evidence>
<dbReference type="EC" id="1.14.11.17" evidence="7"/>
<dbReference type="GO" id="GO:0000908">
    <property type="term" value="F:taurine dioxygenase activity"/>
    <property type="evidence" value="ECO:0007669"/>
    <property type="project" value="UniProtKB-EC"/>
</dbReference>
<keyword evidence="3 7" id="KW-0223">Dioxygenase</keyword>
<dbReference type="InterPro" id="IPR003819">
    <property type="entry name" value="TauD/TfdA-like"/>
</dbReference>
<dbReference type="Pfam" id="PF02668">
    <property type="entry name" value="TauD"/>
    <property type="match status" value="1"/>
</dbReference>
<organism evidence="7 8">
    <name type="scientific">Kaistia geumhonensis</name>
    <dbReference type="NCBI Taxonomy" id="410839"/>
    <lineage>
        <taxon>Bacteria</taxon>
        <taxon>Pseudomonadati</taxon>
        <taxon>Pseudomonadota</taxon>
        <taxon>Alphaproteobacteria</taxon>
        <taxon>Hyphomicrobiales</taxon>
        <taxon>Kaistiaceae</taxon>
        <taxon>Kaistia</taxon>
    </lineage>
</organism>
<dbReference type="Proteomes" id="UP001223743">
    <property type="component" value="Unassembled WGS sequence"/>
</dbReference>
<name>A0ABU0M407_9HYPH</name>
<dbReference type="EMBL" id="JAUSWJ010000001">
    <property type="protein sequence ID" value="MDQ0515696.1"/>
    <property type="molecule type" value="Genomic_DNA"/>
</dbReference>
<comment type="similarity">
    <text evidence="1">Belongs to the TfdA dioxygenase family.</text>
</comment>
<dbReference type="SUPFAM" id="SSF51197">
    <property type="entry name" value="Clavaminate synthase-like"/>
    <property type="match status" value="1"/>
</dbReference>
<dbReference type="RefSeq" id="WP_266280667.1">
    <property type="nucleotide sequence ID" value="NZ_JAPKNF010000001.1"/>
</dbReference>
<feature type="domain" description="TauD/TfdA-like" evidence="6">
    <location>
        <begin position="9"/>
        <end position="273"/>
    </location>
</feature>
<evidence type="ECO:0000259" key="6">
    <source>
        <dbReference type="Pfam" id="PF02668"/>
    </source>
</evidence>
<keyword evidence="5" id="KW-0408">Iron</keyword>
<protein>
    <submittedName>
        <fullName evidence="7">Taurine dioxygenase</fullName>
        <ecNumber evidence="7">1.14.11.17</ecNumber>
    </submittedName>
</protein>
<dbReference type="PANTHER" id="PTHR30468:SF1">
    <property type="entry name" value="ALPHA-KETOGLUTARATE-DEPENDENT SULFONATE DIOXYGENASE"/>
    <property type="match status" value="1"/>
</dbReference>
<gene>
    <name evidence="7" type="ORF">QO015_001309</name>
</gene>
<comment type="caution">
    <text evidence="7">The sequence shown here is derived from an EMBL/GenBank/DDBJ whole genome shotgun (WGS) entry which is preliminary data.</text>
</comment>
<evidence type="ECO:0000256" key="1">
    <source>
        <dbReference type="ARBA" id="ARBA00005896"/>
    </source>
</evidence>
<evidence type="ECO:0000256" key="3">
    <source>
        <dbReference type="ARBA" id="ARBA00022964"/>
    </source>
</evidence>
<dbReference type="InterPro" id="IPR051323">
    <property type="entry name" value="AtsK-like"/>
</dbReference>
<reference evidence="7 8" key="1">
    <citation type="submission" date="2023-07" db="EMBL/GenBank/DDBJ databases">
        <title>Genomic Encyclopedia of Type Strains, Phase IV (KMG-IV): sequencing the most valuable type-strain genomes for metagenomic binning, comparative biology and taxonomic classification.</title>
        <authorList>
            <person name="Goeker M."/>
        </authorList>
    </citation>
    <scope>NUCLEOTIDE SEQUENCE [LARGE SCALE GENOMIC DNA]</scope>
    <source>
        <strain evidence="7 8">B1-1</strain>
    </source>
</reference>
<evidence type="ECO:0000313" key="8">
    <source>
        <dbReference type="Proteomes" id="UP001223743"/>
    </source>
</evidence>
<evidence type="ECO:0000256" key="4">
    <source>
        <dbReference type="ARBA" id="ARBA00023002"/>
    </source>
</evidence>
<evidence type="ECO:0000313" key="7">
    <source>
        <dbReference type="EMBL" id="MDQ0515696.1"/>
    </source>
</evidence>
<dbReference type="InterPro" id="IPR042098">
    <property type="entry name" value="TauD-like_sf"/>
</dbReference>
<keyword evidence="2" id="KW-0479">Metal-binding</keyword>
<dbReference type="Gene3D" id="3.60.130.10">
    <property type="entry name" value="Clavaminate synthase-like"/>
    <property type="match status" value="1"/>
</dbReference>
<keyword evidence="8" id="KW-1185">Reference proteome</keyword>
<accession>A0ABU0M407</accession>
<sequence>MTAQTSLAIHPIAPALGAVVGGVDLARPLTPVLVAALQEALVTHHVLFFEGQQVTPATQRDVAAAFGSLHIHPIYPHVEDVPEIIVLDTSADNLPDNDNWHTDVTFIENPPLGALLAAKQLPPNGGDTSWSSTIAAYEALSPALRDFLDGLSAVHDIQKSFPFERWGAGGNEDRWQEARRKNPPVIHPVVRVHPVTRRKGLFVNEGFTTRILGLSAPESDAVLRFLFAHVAKPEFTIRWRWREGDVAFWDNRLTQHYALADYLPHRRIMHRATILGDRPVGPQKSETGAAG</sequence>
<dbReference type="PANTHER" id="PTHR30468">
    <property type="entry name" value="ALPHA-KETOGLUTARATE-DEPENDENT SULFONATE DIOXYGENASE"/>
    <property type="match status" value="1"/>
</dbReference>
<keyword evidence="4 7" id="KW-0560">Oxidoreductase</keyword>
<evidence type="ECO:0000256" key="5">
    <source>
        <dbReference type="ARBA" id="ARBA00023004"/>
    </source>
</evidence>